<dbReference type="KEGG" id="shd:SUTH_02831"/>
<dbReference type="EMBL" id="AP012547">
    <property type="protein sequence ID" value="BAO30610.1"/>
    <property type="molecule type" value="Genomic_DNA"/>
</dbReference>
<gene>
    <name evidence="2" type="ORF">SUTH_02831</name>
</gene>
<dbReference type="RefSeq" id="WP_041100126.1">
    <property type="nucleotide sequence ID" value="NZ_AP012547.1"/>
</dbReference>
<dbReference type="InterPro" id="IPR021812">
    <property type="entry name" value="DUF3391"/>
</dbReference>
<name>W0SI59_9PROT</name>
<dbReference type="SUPFAM" id="SSF109604">
    <property type="entry name" value="HD-domain/PDEase-like"/>
    <property type="match status" value="1"/>
</dbReference>
<sequence length="399" mass="44560">MELREIPVEELSFGTFISKLDRPWTETPFMFQGFVLKTDRQLEVLKKYCKHVFVDPEKEERQEVVRKVTAEEVAKVRGTTVYKDVASVEVELPKAQNAFTQTRTVVKELSRALEIGNAIDSSRSHEAAVQITESVVRNPDAMALLTKLQEKSGETLSRAVGISVLMTIFGRFLQLPQDRIMILGMLGLLQDVGKLKLPTELAARGPTNEAETELYRTHVSHSVRILSETPGLPPELPGLASLHHERFDGSGYPRGLRGDAIAIAGLIAGIVDTFDTLTAPKPWGENMSPSNALSVIYKGRGKQFHPALVEQFIQCMGVYPVGSVVELNSGEVAIVIAQNMVRRMAPRIMVVKDAKGIKMIPYKMLDLLKEPKVRPDEPYRILRSLEYDAVEIDPRELFL</sequence>
<dbReference type="Gene3D" id="1.10.3210.10">
    <property type="entry name" value="Hypothetical protein af1432"/>
    <property type="match status" value="1"/>
</dbReference>
<evidence type="ECO:0000259" key="1">
    <source>
        <dbReference type="PROSITE" id="PS51832"/>
    </source>
</evidence>
<evidence type="ECO:0000313" key="2">
    <source>
        <dbReference type="EMBL" id="BAO30610.1"/>
    </source>
</evidence>
<dbReference type="OrthoDB" id="9763857at2"/>
<reference evidence="2 3" key="1">
    <citation type="journal article" date="2014" name="Syst. Appl. Microbiol.">
        <title>Complete genomes of freshwater sulfur oxidizers Sulfuricella denitrificans skB26 and Sulfuritalea hydrogenivorans sk43H: genetic insights into the sulfur oxidation pathway of betaproteobacteria.</title>
        <authorList>
            <person name="Watanabe T."/>
            <person name="Kojima H."/>
            <person name="Fukui M."/>
        </authorList>
    </citation>
    <scope>NUCLEOTIDE SEQUENCE [LARGE SCALE GENOMIC DNA]</scope>
    <source>
        <strain evidence="2">DSM22779</strain>
    </source>
</reference>
<keyword evidence="2" id="KW-0378">Hydrolase</keyword>
<dbReference type="PANTHER" id="PTHR43155">
    <property type="entry name" value="CYCLIC DI-GMP PHOSPHODIESTERASE PA4108-RELATED"/>
    <property type="match status" value="1"/>
</dbReference>
<dbReference type="Pfam" id="PF13487">
    <property type="entry name" value="HD_5"/>
    <property type="match status" value="1"/>
</dbReference>
<dbReference type="InterPro" id="IPR003607">
    <property type="entry name" value="HD/PDEase_dom"/>
</dbReference>
<keyword evidence="3" id="KW-1185">Reference proteome</keyword>
<dbReference type="PROSITE" id="PS51832">
    <property type="entry name" value="HD_GYP"/>
    <property type="match status" value="1"/>
</dbReference>
<dbReference type="CDD" id="cd00077">
    <property type="entry name" value="HDc"/>
    <property type="match status" value="1"/>
</dbReference>
<dbReference type="AlphaFoldDB" id="W0SI59"/>
<dbReference type="Proteomes" id="UP000031637">
    <property type="component" value="Chromosome"/>
</dbReference>
<dbReference type="GO" id="GO:0008081">
    <property type="term" value="F:phosphoric diester hydrolase activity"/>
    <property type="evidence" value="ECO:0007669"/>
    <property type="project" value="UniProtKB-ARBA"/>
</dbReference>
<evidence type="ECO:0000313" key="3">
    <source>
        <dbReference type="Proteomes" id="UP000031637"/>
    </source>
</evidence>
<dbReference type="Pfam" id="PF11871">
    <property type="entry name" value="DUF3391"/>
    <property type="match status" value="1"/>
</dbReference>
<dbReference type="PANTHER" id="PTHR43155:SF2">
    <property type="entry name" value="CYCLIC DI-GMP PHOSPHODIESTERASE PA4108"/>
    <property type="match status" value="1"/>
</dbReference>
<accession>W0SI59</accession>
<proteinExistence type="predicted"/>
<dbReference type="STRING" id="1223802.SUTH_02831"/>
<dbReference type="InterPro" id="IPR037522">
    <property type="entry name" value="HD_GYP_dom"/>
</dbReference>
<organism evidence="2 3">
    <name type="scientific">Sulfuritalea hydrogenivorans sk43H</name>
    <dbReference type="NCBI Taxonomy" id="1223802"/>
    <lineage>
        <taxon>Bacteria</taxon>
        <taxon>Pseudomonadati</taxon>
        <taxon>Pseudomonadota</taxon>
        <taxon>Betaproteobacteria</taxon>
        <taxon>Nitrosomonadales</taxon>
        <taxon>Sterolibacteriaceae</taxon>
        <taxon>Sulfuritalea</taxon>
    </lineage>
</organism>
<dbReference type="HOGENOM" id="CLU_000445_92_1_4"/>
<feature type="domain" description="HD-GYP" evidence="1">
    <location>
        <begin position="133"/>
        <end position="328"/>
    </location>
</feature>
<protein>
    <submittedName>
        <fullName evidence="2">Metal dependent phosphohydrolase</fullName>
    </submittedName>
</protein>